<keyword evidence="7 16" id="KW-0235">DNA replication</keyword>
<evidence type="ECO:0000256" key="13">
    <source>
        <dbReference type="ARBA" id="ARBA00023204"/>
    </source>
</evidence>
<dbReference type="InterPro" id="IPR050116">
    <property type="entry name" value="DNA_polymerase-Y"/>
</dbReference>
<dbReference type="NCBIfam" id="NF002677">
    <property type="entry name" value="PRK02406.1"/>
    <property type="match status" value="1"/>
</dbReference>
<keyword evidence="11 16" id="KW-0239">DNA-directed DNA polymerase</keyword>
<dbReference type="Gene3D" id="3.40.1170.60">
    <property type="match status" value="1"/>
</dbReference>
<evidence type="ECO:0000256" key="15">
    <source>
        <dbReference type="ARBA" id="ARBA00049244"/>
    </source>
</evidence>
<keyword evidence="13 16" id="KW-0234">DNA repair</keyword>
<evidence type="ECO:0000256" key="2">
    <source>
        <dbReference type="ARBA" id="ARBA00010945"/>
    </source>
</evidence>
<dbReference type="InterPro" id="IPR053848">
    <property type="entry name" value="IMS_HHH_1"/>
</dbReference>
<dbReference type="Gene3D" id="1.10.150.20">
    <property type="entry name" value="5' to 3' exonuclease, C-terminal subdomain"/>
    <property type="match status" value="1"/>
</dbReference>
<dbReference type="GO" id="GO:0009432">
    <property type="term" value="P:SOS response"/>
    <property type="evidence" value="ECO:0007669"/>
    <property type="project" value="TreeGrafter"/>
</dbReference>
<evidence type="ECO:0000256" key="7">
    <source>
        <dbReference type="ARBA" id="ARBA00022705"/>
    </source>
</evidence>
<dbReference type="GO" id="GO:0006281">
    <property type="term" value="P:DNA repair"/>
    <property type="evidence" value="ECO:0007669"/>
    <property type="project" value="UniProtKB-UniRule"/>
</dbReference>
<dbReference type="InterPro" id="IPR001126">
    <property type="entry name" value="UmuC"/>
</dbReference>
<feature type="binding site" evidence="16">
    <location>
        <position position="105"/>
    </location>
    <ligand>
        <name>Mg(2+)</name>
        <dbReference type="ChEBI" id="CHEBI:18420"/>
    </ligand>
</feature>
<dbReference type="InterPro" id="IPR043502">
    <property type="entry name" value="DNA/RNA_pol_sf"/>
</dbReference>
<dbReference type="FunFam" id="3.30.1490.100:FF:000004">
    <property type="entry name" value="DNA polymerase IV"/>
    <property type="match status" value="1"/>
</dbReference>
<dbReference type="Proteomes" id="UP000263928">
    <property type="component" value="Unassembled WGS sequence"/>
</dbReference>
<evidence type="ECO:0000313" key="18">
    <source>
        <dbReference type="Proteomes" id="UP000263928"/>
    </source>
</evidence>
<dbReference type="GO" id="GO:0042276">
    <property type="term" value="P:error-prone translesion synthesis"/>
    <property type="evidence" value="ECO:0007669"/>
    <property type="project" value="TreeGrafter"/>
</dbReference>
<accession>A0A383SA87</accession>
<evidence type="ECO:0000256" key="5">
    <source>
        <dbReference type="ARBA" id="ARBA00022679"/>
    </source>
</evidence>
<dbReference type="PANTHER" id="PTHR11076:SF33">
    <property type="entry name" value="DNA POLYMERASE KAPPA"/>
    <property type="match status" value="1"/>
</dbReference>
<dbReference type="EMBL" id="UNQJ01000021">
    <property type="protein sequence ID" value="SYZ34259.1"/>
    <property type="molecule type" value="Genomic_DNA"/>
</dbReference>
<keyword evidence="18" id="KW-1185">Reference proteome</keyword>
<keyword evidence="4 16" id="KW-0963">Cytoplasm</keyword>
<dbReference type="SUPFAM" id="SSF56672">
    <property type="entry name" value="DNA/RNA polymerases"/>
    <property type="match status" value="1"/>
</dbReference>
<dbReference type="CDD" id="cd03586">
    <property type="entry name" value="PolY_Pol_IV_kappa"/>
    <property type="match status" value="1"/>
</dbReference>
<dbReference type="PANTHER" id="PTHR11076">
    <property type="entry name" value="DNA REPAIR POLYMERASE UMUC / TRANSFERASE FAMILY MEMBER"/>
    <property type="match status" value="1"/>
</dbReference>
<dbReference type="Pfam" id="PF11799">
    <property type="entry name" value="IMS_C"/>
    <property type="match status" value="1"/>
</dbReference>
<evidence type="ECO:0000256" key="14">
    <source>
        <dbReference type="ARBA" id="ARBA00025589"/>
    </source>
</evidence>
<evidence type="ECO:0000256" key="16">
    <source>
        <dbReference type="HAMAP-Rule" id="MF_01113"/>
    </source>
</evidence>
<dbReference type="GO" id="GO:0006261">
    <property type="term" value="P:DNA-templated DNA replication"/>
    <property type="evidence" value="ECO:0007669"/>
    <property type="project" value="UniProtKB-UniRule"/>
</dbReference>
<dbReference type="GO" id="GO:0005829">
    <property type="term" value="C:cytosol"/>
    <property type="evidence" value="ECO:0007669"/>
    <property type="project" value="TreeGrafter"/>
</dbReference>
<keyword evidence="5 16" id="KW-0808">Transferase</keyword>
<feature type="binding site" evidence="16">
    <location>
        <position position="11"/>
    </location>
    <ligand>
        <name>Mg(2+)</name>
        <dbReference type="ChEBI" id="CHEBI:18420"/>
    </ligand>
</feature>
<keyword evidence="8 16" id="KW-0479">Metal-binding</keyword>
<sequence length="475" mass="50511">MRQTASVLHLDLDAFFASVEQRDKPSLAGKPVIVGGVGGRGVVATASYEARALGVHSAMSTSQARHLAPHAAYLVGRFGAYRESSRIVMALLGELSPLIEPLSIDEAYADLAVGGQDTSPSALADLVENLRHEITVRTEGLHASVGVGSSKFIAKLASEAAKPDGSRIIEPGRELDFIAPLTVRAIPGIGPATTEKLNRLGIRTVAQLREASRHELVRELGQAVGQQVHDIAFARDDRPVAPRGEAKSISVEDTFEEDITQAGVIAEVIAKDARLVASRLTRAGLFARTITLKARMADFSTVSRSRTLLGATDHPERIAAVAQGLAGALNPRAGVRLIGVGVSNFTQAAQEELFELDDAEPATEAVVRYDEPAPPVTVRRADAGYLPGMDVEHEQWGRGWVWGSGHGVVTVRFEQRGGPIGPVRSLKADDPQLRRADPLPLALAVPEDDEAAHGPGWARQVHDLGSTLPEAAAQQ</sequence>
<dbReference type="InterPro" id="IPR036775">
    <property type="entry name" value="DNA_pol_Y-fam_lit_finger_sf"/>
</dbReference>
<keyword evidence="10 16" id="KW-0460">Magnesium</keyword>
<comment type="function">
    <text evidence="14 16">Poorly processive, error-prone DNA polymerase involved in untargeted mutagenesis. Copies undamaged DNA at stalled replication forks, which arise in vivo from mismatched or misaligned primer ends. These misaligned primers can be extended by PolIV. Exhibits no 3'-5' exonuclease (proofreading) activity. May be involved in translesional synthesis, in conjunction with the beta clamp from PolIII.</text>
</comment>
<dbReference type="Pfam" id="PF21999">
    <property type="entry name" value="IMS_HHH_1"/>
    <property type="match status" value="1"/>
</dbReference>
<comment type="subcellular location">
    <subcellularLocation>
        <location evidence="1 16">Cytoplasm</location>
    </subcellularLocation>
</comment>
<evidence type="ECO:0000256" key="8">
    <source>
        <dbReference type="ARBA" id="ARBA00022723"/>
    </source>
</evidence>
<feature type="active site" evidence="16">
    <location>
        <position position="106"/>
    </location>
</feature>
<dbReference type="Gene3D" id="3.30.70.270">
    <property type="match status" value="1"/>
</dbReference>
<organism evidence="17 18">
    <name type="scientific">Propionibacterium australiense</name>
    <dbReference type="NCBI Taxonomy" id="119981"/>
    <lineage>
        <taxon>Bacteria</taxon>
        <taxon>Bacillati</taxon>
        <taxon>Actinomycetota</taxon>
        <taxon>Actinomycetes</taxon>
        <taxon>Propionibacteriales</taxon>
        <taxon>Propionibacteriaceae</taxon>
        <taxon>Propionibacterium</taxon>
    </lineage>
</organism>
<dbReference type="EC" id="2.7.7.7" evidence="16"/>
<dbReference type="Gene3D" id="3.30.1490.100">
    <property type="entry name" value="DNA polymerase, Y-family, little finger domain"/>
    <property type="match status" value="1"/>
</dbReference>
<name>A0A383SA87_9ACTN</name>
<evidence type="ECO:0000256" key="12">
    <source>
        <dbReference type="ARBA" id="ARBA00023125"/>
    </source>
</evidence>
<evidence type="ECO:0000256" key="9">
    <source>
        <dbReference type="ARBA" id="ARBA00022763"/>
    </source>
</evidence>
<comment type="similarity">
    <text evidence="2 16">Belongs to the DNA polymerase type-Y family.</text>
</comment>
<evidence type="ECO:0000256" key="4">
    <source>
        <dbReference type="ARBA" id="ARBA00022490"/>
    </source>
</evidence>
<dbReference type="GO" id="GO:0000287">
    <property type="term" value="F:magnesium ion binding"/>
    <property type="evidence" value="ECO:0007669"/>
    <property type="project" value="UniProtKB-UniRule"/>
</dbReference>
<keyword evidence="3 16" id="KW-0515">Mutator protein</keyword>
<dbReference type="HAMAP" id="MF_01113">
    <property type="entry name" value="DNApol_IV"/>
    <property type="match status" value="1"/>
</dbReference>
<dbReference type="GO" id="GO:0003684">
    <property type="term" value="F:damaged DNA binding"/>
    <property type="evidence" value="ECO:0007669"/>
    <property type="project" value="InterPro"/>
</dbReference>
<evidence type="ECO:0000313" key="17">
    <source>
        <dbReference type="EMBL" id="SYZ34259.1"/>
    </source>
</evidence>
<comment type="cofactor">
    <cofactor evidence="16">
        <name>Mg(2+)</name>
        <dbReference type="ChEBI" id="CHEBI:18420"/>
    </cofactor>
    <text evidence="16">Binds 2 magnesium ions per subunit.</text>
</comment>
<dbReference type="Pfam" id="PF00817">
    <property type="entry name" value="IMS"/>
    <property type="match status" value="1"/>
</dbReference>
<feature type="site" description="Substrate discrimination" evidence="16">
    <location>
        <position position="16"/>
    </location>
</feature>
<dbReference type="PROSITE" id="PS50173">
    <property type="entry name" value="UMUC"/>
    <property type="match status" value="1"/>
</dbReference>
<dbReference type="SUPFAM" id="SSF100879">
    <property type="entry name" value="Lesion bypass DNA polymerase (Y-family), little finger domain"/>
    <property type="match status" value="1"/>
</dbReference>
<comment type="catalytic activity">
    <reaction evidence="15 16">
        <text>DNA(n) + a 2'-deoxyribonucleoside 5'-triphosphate = DNA(n+1) + diphosphate</text>
        <dbReference type="Rhea" id="RHEA:22508"/>
        <dbReference type="Rhea" id="RHEA-COMP:17339"/>
        <dbReference type="Rhea" id="RHEA-COMP:17340"/>
        <dbReference type="ChEBI" id="CHEBI:33019"/>
        <dbReference type="ChEBI" id="CHEBI:61560"/>
        <dbReference type="ChEBI" id="CHEBI:173112"/>
        <dbReference type="EC" id="2.7.7.7"/>
    </reaction>
</comment>
<comment type="subunit">
    <text evidence="16">Monomer.</text>
</comment>
<dbReference type="InterPro" id="IPR022880">
    <property type="entry name" value="DNApol_IV"/>
</dbReference>
<keyword evidence="9 16" id="KW-0227">DNA damage</keyword>
<proteinExistence type="inferred from homology"/>
<evidence type="ECO:0000256" key="3">
    <source>
        <dbReference type="ARBA" id="ARBA00022457"/>
    </source>
</evidence>
<evidence type="ECO:0000256" key="1">
    <source>
        <dbReference type="ARBA" id="ARBA00004496"/>
    </source>
</evidence>
<dbReference type="GO" id="GO:0003887">
    <property type="term" value="F:DNA-directed DNA polymerase activity"/>
    <property type="evidence" value="ECO:0007669"/>
    <property type="project" value="UniProtKB-UniRule"/>
</dbReference>
<keyword evidence="6 16" id="KW-0548">Nucleotidyltransferase</keyword>
<dbReference type="InterPro" id="IPR017961">
    <property type="entry name" value="DNA_pol_Y-fam_little_finger"/>
</dbReference>
<keyword evidence="12 16" id="KW-0238">DNA-binding</keyword>
<gene>
    <name evidence="16" type="primary">dinB</name>
    <name evidence="17" type="ORF">PROPAUS_2264</name>
</gene>
<evidence type="ECO:0000256" key="11">
    <source>
        <dbReference type="ARBA" id="ARBA00022932"/>
    </source>
</evidence>
<dbReference type="RefSeq" id="WP_119162569.1">
    <property type="nucleotide sequence ID" value="NZ_LR134442.1"/>
</dbReference>
<evidence type="ECO:0000256" key="10">
    <source>
        <dbReference type="ARBA" id="ARBA00022842"/>
    </source>
</evidence>
<dbReference type="InterPro" id="IPR043128">
    <property type="entry name" value="Rev_trsase/Diguanyl_cyclase"/>
</dbReference>
<evidence type="ECO:0000256" key="6">
    <source>
        <dbReference type="ARBA" id="ARBA00022695"/>
    </source>
</evidence>
<dbReference type="NCBIfam" id="NF002882">
    <property type="entry name" value="PRK03348.1"/>
    <property type="match status" value="1"/>
</dbReference>
<dbReference type="AlphaFoldDB" id="A0A383SA87"/>
<protein>
    <recommendedName>
        <fullName evidence="16">DNA polymerase IV</fullName>
        <shortName evidence="16">Pol IV</shortName>
        <ecNumber evidence="16">2.7.7.7</ecNumber>
    </recommendedName>
</protein>
<reference evidence="18" key="1">
    <citation type="submission" date="2018-08" db="EMBL/GenBank/DDBJ databases">
        <authorList>
            <person name="Hornung B."/>
        </authorList>
    </citation>
    <scope>NUCLEOTIDE SEQUENCE [LARGE SCALE GENOMIC DNA]</scope>
</reference>